<protein>
    <submittedName>
        <fullName evidence="4">Uncharacterized protein</fullName>
    </submittedName>
</protein>
<evidence type="ECO:0000256" key="2">
    <source>
        <dbReference type="ARBA" id="ARBA00022643"/>
    </source>
</evidence>
<dbReference type="GO" id="GO:0018580">
    <property type="term" value="F:nitronate monooxygenase activity"/>
    <property type="evidence" value="ECO:0007669"/>
    <property type="project" value="InterPro"/>
</dbReference>
<keyword evidence="1" id="KW-0285">Flavoprotein</keyword>
<reference evidence="4" key="1">
    <citation type="submission" date="2018-05" db="EMBL/GenBank/DDBJ databases">
        <authorList>
            <person name="Lanie J.A."/>
            <person name="Ng W.-L."/>
            <person name="Kazmierczak K.M."/>
            <person name="Andrzejewski T.M."/>
            <person name="Davidsen T.M."/>
            <person name="Wayne K.J."/>
            <person name="Tettelin H."/>
            <person name="Glass J.I."/>
            <person name="Rusch D."/>
            <person name="Podicherti R."/>
            <person name="Tsui H.-C.T."/>
            <person name="Winkler M.E."/>
        </authorList>
    </citation>
    <scope>NUCLEOTIDE SEQUENCE</scope>
</reference>
<organism evidence="4">
    <name type="scientific">marine metagenome</name>
    <dbReference type="NCBI Taxonomy" id="408172"/>
    <lineage>
        <taxon>unclassified sequences</taxon>
        <taxon>metagenomes</taxon>
        <taxon>ecological metagenomes</taxon>
    </lineage>
</organism>
<sequence length="428" mass="47776">MSKAMDDFRLKLGGREYVPIIVGGMGVDISTAELALEAARLGGIGHISDAMVPTVSDRRFNTKFVQEKQKKYKYNIGNTDKSAVKFDLERLAEAQRLFVSRTMESKKGDGAIFINCMEKLTMNSPRDTLQARLLAAMDSGIEGITLSAGLHLGSMELMKDHPRFHDVLIGIIVSSARALRPFLKRAAKYKRLPDYITVEGPLAGGHLGFGADDWQEYDLKTIVNDVLVFLKENELNIPVVPAGGVFTGTDAVEFLESGSSAVQVATRFTVTHECGLPEKTKHHYLEAVEDDIVVNTISPTGYPMRMLRESPGIGSGIRPNCEAFGYILDSKGHCQYVDAYNRELEKNPENISVQDKTCLCTQFRKFKIWTCGHYVYRLKDTTHILEDGKYQLLSAEEVFQDYQFSKNHDIKLPDRKKSADSKIYLAAA</sequence>
<dbReference type="InterPro" id="IPR004136">
    <property type="entry name" value="NMO"/>
</dbReference>
<gene>
    <name evidence="4" type="ORF">METZ01_LOCUS56421</name>
</gene>
<evidence type="ECO:0000256" key="3">
    <source>
        <dbReference type="ARBA" id="ARBA00023002"/>
    </source>
</evidence>
<keyword evidence="2" id="KW-0288">FMN</keyword>
<dbReference type="InterPro" id="IPR013785">
    <property type="entry name" value="Aldolase_TIM"/>
</dbReference>
<evidence type="ECO:0000256" key="1">
    <source>
        <dbReference type="ARBA" id="ARBA00022630"/>
    </source>
</evidence>
<dbReference type="CDD" id="cd04730">
    <property type="entry name" value="NPD_like"/>
    <property type="match status" value="1"/>
</dbReference>
<keyword evidence="3" id="KW-0560">Oxidoreductase</keyword>
<dbReference type="Pfam" id="PF03060">
    <property type="entry name" value="NMO"/>
    <property type="match status" value="1"/>
</dbReference>
<proteinExistence type="predicted"/>
<dbReference type="AlphaFoldDB" id="A0A381SMH1"/>
<dbReference type="PANTHER" id="PTHR32332:SF18">
    <property type="entry name" value="2-NITROPROPANE DIOXYGENASE"/>
    <property type="match status" value="1"/>
</dbReference>
<name>A0A381SMH1_9ZZZZ</name>
<evidence type="ECO:0000313" key="4">
    <source>
        <dbReference type="EMBL" id="SVA03567.1"/>
    </source>
</evidence>
<dbReference type="EMBL" id="UINC01003125">
    <property type="protein sequence ID" value="SVA03567.1"/>
    <property type="molecule type" value="Genomic_DNA"/>
</dbReference>
<accession>A0A381SMH1</accession>
<dbReference type="Gene3D" id="3.20.20.70">
    <property type="entry name" value="Aldolase class I"/>
    <property type="match status" value="1"/>
</dbReference>
<dbReference type="PANTHER" id="PTHR32332">
    <property type="entry name" value="2-NITROPROPANE DIOXYGENASE"/>
    <property type="match status" value="1"/>
</dbReference>
<dbReference type="SUPFAM" id="SSF51412">
    <property type="entry name" value="Inosine monophosphate dehydrogenase (IMPDH)"/>
    <property type="match status" value="1"/>
</dbReference>